<dbReference type="KEGG" id="vhy:G7082_07265"/>
<accession>A0A6G8ATQ6</accession>
<evidence type="ECO:0000313" key="2">
    <source>
        <dbReference type="EMBL" id="QIL48303.1"/>
    </source>
</evidence>
<evidence type="ECO:0000313" key="3">
    <source>
        <dbReference type="Proteomes" id="UP000501747"/>
    </source>
</evidence>
<dbReference type="EMBL" id="CP049887">
    <property type="protein sequence ID" value="QIL48303.1"/>
    <property type="molecule type" value="Genomic_DNA"/>
</dbReference>
<reference evidence="2 3" key="1">
    <citation type="submission" date="2020-03" db="EMBL/GenBank/DDBJ databases">
        <title>Vagococcus sp. nov., isolated from beetles.</title>
        <authorList>
            <person name="Hyun D.-W."/>
            <person name="Bae J.-W."/>
        </authorList>
    </citation>
    <scope>NUCLEOTIDE SEQUENCE [LARGE SCALE GENOMIC DNA]</scope>
    <source>
        <strain evidence="2 3">HDW17B</strain>
    </source>
</reference>
<dbReference type="PANTHER" id="PTHR18964:SF170">
    <property type="entry name" value="SUGAR KINASE"/>
    <property type="match status" value="1"/>
</dbReference>
<organism evidence="2 3">
    <name type="scientific">Vagococcus hydrophili</name>
    <dbReference type="NCBI Taxonomy" id="2714947"/>
    <lineage>
        <taxon>Bacteria</taxon>
        <taxon>Bacillati</taxon>
        <taxon>Bacillota</taxon>
        <taxon>Bacilli</taxon>
        <taxon>Lactobacillales</taxon>
        <taxon>Enterococcaceae</taxon>
        <taxon>Vagococcus</taxon>
    </lineage>
</organism>
<name>A0A6G8ATQ6_9ENTE</name>
<dbReference type="InterPro" id="IPR000600">
    <property type="entry name" value="ROK"/>
</dbReference>
<dbReference type="PANTHER" id="PTHR18964">
    <property type="entry name" value="ROK (REPRESSOR, ORF, KINASE) FAMILY"/>
    <property type="match status" value="1"/>
</dbReference>
<evidence type="ECO:0000256" key="1">
    <source>
        <dbReference type="ARBA" id="ARBA00006479"/>
    </source>
</evidence>
<proteinExistence type="inferred from homology"/>
<dbReference type="CDD" id="cd24152">
    <property type="entry name" value="ASKHA_NBD_ROK-like"/>
    <property type="match status" value="1"/>
</dbReference>
<dbReference type="Pfam" id="PF00480">
    <property type="entry name" value="ROK"/>
    <property type="match status" value="1"/>
</dbReference>
<dbReference type="Gene3D" id="3.30.420.40">
    <property type="match status" value="2"/>
</dbReference>
<dbReference type="SUPFAM" id="SSF53067">
    <property type="entry name" value="Actin-like ATPase domain"/>
    <property type="match status" value="1"/>
</dbReference>
<comment type="similarity">
    <text evidence="1">Belongs to the ROK (NagC/XylR) family.</text>
</comment>
<gene>
    <name evidence="2" type="ORF">G7082_07265</name>
</gene>
<dbReference type="InterPro" id="IPR043129">
    <property type="entry name" value="ATPase_NBD"/>
</dbReference>
<sequence length="289" mass="32037">MENEMKLVIDIGGTSIKYALCENGKLSKIKQVKSPSKWEEMTLIFKNMIDEYASEFPKIKSVNLSVPGVPNEETGRIDGASSLHYLHEADFISELSTIFKRPIYFENDANCASLAEMHFGAGQTCQDMLFLVIGTGIGGTVIYDRTIQKGKHHFAGEFGMMLVDGRREWAELGSAVHMARKVSKELGYEVSGEEVFELAKNGNQIAQNKVDELYFYLALGIYNLQYILDPEVIIIGGGISAQSELVAKVEEQLQKIMDFGQRAPLFPKLAVCQFGNDANLIGASMIENS</sequence>
<dbReference type="Proteomes" id="UP000501747">
    <property type="component" value="Chromosome"/>
</dbReference>
<protein>
    <submittedName>
        <fullName evidence="2">ROK family protein</fullName>
    </submittedName>
</protein>
<dbReference type="RefSeq" id="WP_166034450.1">
    <property type="nucleotide sequence ID" value="NZ_CP049887.1"/>
</dbReference>
<keyword evidence="3" id="KW-1185">Reference proteome</keyword>
<dbReference type="AlphaFoldDB" id="A0A6G8ATQ6"/>